<keyword evidence="3" id="KW-1185">Reference proteome</keyword>
<evidence type="ECO:0000313" key="2">
    <source>
        <dbReference type="EMBL" id="KFL36855.1"/>
    </source>
</evidence>
<proteinExistence type="predicted"/>
<name>A0A087MJ02_9GAMM</name>
<protein>
    <recommendedName>
        <fullName evidence="4">Pili assembly chaperone N-terminal domain-containing protein</fullName>
    </recommendedName>
</protein>
<sequence>MKPLTLRCLALLALLVLSGLAQAQFSAQIMPPRFEDRAKPGDVYREVIEISNIAPVPLRLTVATADWSLNAEGGVAFQASLAEDSCRPWTALEATEIEVPPNGKRRFRFEVRVPQDAGSRQCRFAVMFEGEPTPVPGVAVPVAGRIGIIVYLDVGDARADLRVVGSGVVEEAGRPMPMLRIQNAGTAHGRLEGFIDATDATGERWTLTPSGNPILPGATRDIPLYPVVNDDEPVVLAFPMKVSGKLEWRGRAIDIDVSADR</sequence>
<evidence type="ECO:0000256" key="1">
    <source>
        <dbReference type="SAM" id="SignalP"/>
    </source>
</evidence>
<dbReference type="AlphaFoldDB" id="A0A087MJ02"/>
<organism evidence="2 3">
    <name type="scientific">Arenimonas donghaensis DSM 18148 = HO3-R19</name>
    <dbReference type="NCBI Taxonomy" id="1121014"/>
    <lineage>
        <taxon>Bacteria</taxon>
        <taxon>Pseudomonadati</taxon>
        <taxon>Pseudomonadota</taxon>
        <taxon>Gammaproteobacteria</taxon>
        <taxon>Lysobacterales</taxon>
        <taxon>Lysobacteraceae</taxon>
        <taxon>Arenimonas</taxon>
    </lineage>
</organism>
<keyword evidence="1" id="KW-0732">Signal</keyword>
<feature type="chain" id="PRO_5001826477" description="Pili assembly chaperone N-terminal domain-containing protein" evidence="1">
    <location>
        <begin position="24"/>
        <end position="261"/>
    </location>
</feature>
<dbReference type="PATRIC" id="fig|1121014.3.peg.1538"/>
<comment type="caution">
    <text evidence="2">The sequence shown here is derived from an EMBL/GenBank/DDBJ whole genome shotgun (WGS) entry which is preliminary data.</text>
</comment>
<accession>A0A087MJ02</accession>
<gene>
    <name evidence="2" type="ORF">N788_04355</name>
</gene>
<reference evidence="3" key="1">
    <citation type="submission" date="2013-08" db="EMBL/GenBank/DDBJ databases">
        <title>Genome sequencing of Arenimonas donghaensis.</title>
        <authorList>
            <person name="Chen F."/>
            <person name="Wang G."/>
        </authorList>
    </citation>
    <scope>NUCLEOTIDE SEQUENCE [LARGE SCALE GENOMIC DNA]</scope>
    <source>
        <strain evidence="3">HO3-R19</strain>
    </source>
</reference>
<dbReference type="EMBL" id="AVCJ01000012">
    <property type="protein sequence ID" value="KFL36855.1"/>
    <property type="molecule type" value="Genomic_DNA"/>
</dbReference>
<feature type="signal peptide" evidence="1">
    <location>
        <begin position="1"/>
        <end position="23"/>
    </location>
</feature>
<reference evidence="2 3" key="2">
    <citation type="journal article" date="2015" name="Stand. Genomic Sci.">
        <title>High quality draft genomic sequence of Arenimonas donghaensis DSM 18148(T).</title>
        <authorList>
            <person name="Chen F."/>
            <person name="Wang H."/>
            <person name="Cao Y."/>
            <person name="Li X."/>
            <person name="Wang G."/>
        </authorList>
    </citation>
    <scope>NUCLEOTIDE SEQUENCE [LARGE SCALE GENOMIC DNA]</scope>
    <source>
        <strain evidence="2 3">HO3-R19</strain>
    </source>
</reference>
<dbReference type="STRING" id="1121014.N788_04355"/>
<evidence type="ECO:0008006" key="4">
    <source>
        <dbReference type="Google" id="ProtNLM"/>
    </source>
</evidence>
<evidence type="ECO:0000313" key="3">
    <source>
        <dbReference type="Proteomes" id="UP000029085"/>
    </source>
</evidence>
<dbReference type="Proteomes" id="UP000029085">
    <property type="component" value="Unassembled WGS sequence"/>
</dbReference>